<dbReference type="EMBL" id="BQXS01010141">
    <property type="protein sequence ID" value="GKT33109.1"/>
    <property type="molecule type" value="Genomic_DNA"/>
</dbReference>
<dbReference type="PROSITE" id="PS50878">
    <property type="entry name" value="RT_POL"/>
    <property type="match status" value="1"/>
</dbReference>
<evidence type="ECO:0000259" key="1">
    <source>
        <dbReference type="PROSITE" id="PS50878"/>
    </source>
</evidence>
<proteinExistence type="predicted"/>
<comment type="caution">
    <text evidence="2">The sequence shown here is derived from an EMBL/GenBank/DDBJ whole genome shotgun (WGS) entry which is preliminary data.</text>
</comment>
<gene>
    <name evidence="2" type="ORF">ADUPG1_007115</name>
</gene>
<protein>
    <recommendedName>
        <fullName evidence="1">Reverse transcriptase domain-containing protein</fullName>
    </recommendedName>
</protein>
<feature type="domain" description="Reverse transcriptase" evidence="1">
    <location>
        <begin position="1"/>
        <end position="118"/>
    </location>
</feature>
<reference evidence="2" key="1">
    <citation type="submission" date="2022-03" db="EMBL/GenBank/DDBJ databases">
        <title>Draft genome sequence of Aduncisulcus paluster, a free-living microaerophilic Fornicata.</title>
        <authorList>
            <person name="Yuyama I."/>
            <person name="Kume K."/>
            <person name="Tamura T."/>
            <person name="Inagaki Y."/>
            <person name="Hashimoto T."/>
        </authorList>
    </citation>
    <scope>NUCLEOTIDE SEQUENCE</scope>
    <source>
        <strain evidence="2">NY0171</strain>
    </source>
</reference>
<evidence type="ECO:0000313" key="3">
    <source>
        <dbReference type="Proteomes" id="UP001057375"/>
    </source>
</evidence>
<accession>A0ABQ5KKT3</accession>
<dbReference type="SUPFAM" id="SSF56672">
    <property type="entry name" value="DNA/RNA polymerases"/>
    <property type="match status" value="1"/>
</dbReference>
<name>A0ABQ5KKT3_9EUKA</name>
<dbReference type="Proteomes" id="UP001057375">
    <property type="component" value="Unassembled WGS sequence"/>
</dbReference>
<organism evidence="2 3">
    <name type="scientific">Aduncisulcus paluster</name>
    <dbReference type="NCBI Taxonomy" id="2918883"/>
    <lineage>
        <taxon>Eukaryota</taxon>
        <taxon>Metamonada</taxon>
        <taxon>Carpediemonas-like organisms</taxon>
        <taxon>Aduncisulcus</taxon>
    </lineage>
</organism>
<dbReference type="InterPro" id="IPR000477">
    <property type="entry name" value="RT_dom"/>
</dbReference>
<sequence>MACGVAQGDLLSAFLFAITIHPIVELLHNRFGYIELEEDGVVTAKIPRVVAYLDNITVIVDSEDDMKEVMDLVSANLGPFGLSLNEDKCSVAPLFLVDPGDPEAVDRNDLQKIMGIWLSNHPKIMEECALKNLEKVVTEMKNNLPIFNVQNALEVIRTVCLPKFSFQIALSGISKLITIAVTIIFFTASNTSGDI</sequence>
<keyword evidence="3" id="KW-1185">Reference proteome</keyword>
<evidence type="ECO:0000313" key="2">
    <source>
        <dbReference type="EMBL" id="GKT33109.1"/>
    </source>
</evidence>
<dbReference type="InterPro" id="IPR043502">
    <property type="entry name" value="DNA/RNA_pol_sf"/>
</dbReference>
<dbReference type="Pfam" id="PF00078">
    <property type="entry name" value="RVT_1"/>
    <property type="match status" value="1"/>
</dbReference>